<dbReference type="Gene3D" id="1.20.272.10">
    <property type="match status" value="1"/>
</dbReference>
<dbReference type="GO" id="GO:0006261">
    <property type="term" value="P:DNA-templated DNA replication"/>
    <property type="evidence" value="ECO:0007669"/>
    <property type="project" value="TreeGrafter"/>
</dbReference>
<evidence type="ECO:0000256" key="3">
    <source>
        <dbReference type="ARBA" id="ARBA00022679"/>
    </source>
</evidence>
<keyword evidence="4" id="KW-0548">Nucleotidyltransferase</keyword>
<dbReference type="PANTHER" id="PTHR34388:SF1">
    <property type="entry name" value="DNA POLYMERASE III SUBUNIT DELTA"/>
    <property type="match status" value="1"/>
</dbReference>
<dbReference type="RefSeq" id="WP_093117690.1">
    <property type="nucleotide sequence ID" value="NZ_FNWJ01000002.1"/>
</dbReference>
<dbReference type="PANTHER" id="PTHR34388">
    <property type="entry name" value="DNA POLYMERASE III SUBUNIT DELTA"/>
    <property type="match status" value="1"/>
</dbReference>
<dbReference type="GO" id="GO:0003677">
    <property type="term" value="F:DNA binding"/>
    <property type="evidence" value="ECO:0007669"/>
    <property type="project" value="InterPro"/>
</dbReference>
<evidence type="ECO:0000313" key="11">
    <source>
        <dbReference type="EMBL" id="SEH13966.1"/>
    </source>
</evidence>
<dbReference type="SUPFAM" id="SSF48019">
    <property type="entry name" value="post-AAA+ oligomerization domain-like"/>
    <property type="match status" value="1"/>
</dbReference>
<evidence type="ECO:0000256" key="2">
    <source>
        <dbReference type="ARBA" id="ARBA00017703"/>
    </source>
</evidence>
<dbReference type="InterPro" id="IPR005790">
    <property type="entry name" value="DNA_polIII_delta"/>
</dbReference>
<dbReference type="Gene3D" id="3.40.50.300">
    <property type="entry name" value="P-loop containing nucleotide triphosphate hydrolases"/>
    <property type="match status" value="1"/>
</dbReference>
<evidence type="ECO:0000259" key="9">
    <source>
        <dbReference type="Pfam" id="PF06144"/>
    </source>
</evidence>
<evidence type="ECO:0000256" key="4">
    <source>
        <dbReference type="ARBA" id="ARBA00022695"/>
    </source>
</evidence>
<dbReference type="Gene3D" id="1.10.8.60">
    <property type="match status" value="1"/>
</dbReference>
<dbReference type="OrthoDB" id="5243879at2"/>
<sequence length="322" mass="35280">MAALKPVYLVYGDDHARIESWRARLRARAAREHAELHAFAGGETAPSVVVTEIESPGLFSERRYVVVDHCERWSASDLERLAQAVRHPAPATVVLLIARANKVSKALERAVGEAGGEVRRHEAPKPWQLGAWVRARAAELGQRIEREAADELVAQVGANQMRLERELEKLALAADGEPIDSALVRAVAAADSGESVWEFADALLAGEAGRALELAELLAVHGESAHRLVQTASHRARELAAVRRMLDGRVAEGEIGKRLRIGGWRLKRLLQAARRCDRERLDRALVRLSQLELELRGGRRPRATDEQGALARAILDVAGADA</sequence>
<dbReference type="STRING" id="29539.SAMN02745716_1428"/>
<dbReference type="Pfam" id="PF06144">
    <property type="entry name" value="DNA_pol3_delta"/>
    <property type="match status" value="1"/>
</dbReference>
<evidence type="ECO:0000259" key="10">
    <source>
        <dbReference type="Pfam" id="PF21694"/>
    </source>
</evidence>
<comment type="similarity">
    <text evidence="7">Belongs to the DNA polymerase HolA subunit family.</text>
</comment>
<feature type="domain" description="DNA polymerase III delta subunit-like C-terminal" evidence="10">
    <location>
        <begin position="195"/>
        <end position="300"/>
    </location>
</feature>
<evidence type="ECO:0000256" key="8">
    <source>
        <dbReference type="ARBA" id="ARBA00049244"/>
    </source>
</evidence>
<keyword evidence="3" id="KW-0808">Transferase</keyword>
<dbReference type="AlphaFoldDB" id="A0A1H6FSY6"/>
<dbReference type="EMBL" id="FNWJ01000002">
    <property type="protein sequence ID" value="SEH13966.1"/>
    <property type="molecule type" value="Genomic_DNA"/>
</dbReference>
<organism evidence="11 12">
    <name type="scientific">Thermoleophilum album</name>
    <dbReference type="NCBI Taxonomy" id="29539"/>
    <lineage>
        <taxon>Bacteria</taxon>
        <taxon>Bacillati</taxon>
        <taxon>Actinomycetota</taxon>
        <taxon>Thermoleophilia</taxon>
        <taxon>Thermoleophilales</taxon>
        <taxon>Thermoleophilaceae</taxon>
        <taxon>Thermoleophilum</taxon>
    </lineage>
</organism>
<dbReference type="GO" id="GO:0009360">
    <property type="term" value="C:DNA polymerase III complex"/>
    <property type="evidence" value="ECO:0007669"/>
    <property type="project" value="InterPro"/>
</dbReference>
<dbReference type="Pfam" id="PF21694">
    <property type="entry name" value="DNA_pol3_delta_C"/>
    <property type="match status" value="1"/>
</dbReference>
<keyword evidence="5" id="KW-0235">DNA replication</keyword>
<evidence type="ECO:0000256" key="1">
    <source>
        <dbReference type="ARBA" id="ARBA00012417"/>
    </source>
</evidence>
<dbReference type="Proteomes" id="UP000222056">
    <property type="component" value="Unassembled WGS sequence"/>
</dbReference>
<dbReference type="EC" id="2.7.7.7" evidence="1"/>
<dbReference type="InterPro" id="IPR048466">
    <property type="entry name" value="DNA_pol3_delta-like_C"/>
</dbReference>
<evidence type="ECO:0000256" key="6">
    <source>
        <dbReference type="ARBA" id="ARBA00022932"/>
    </source>
</evidence>
<dbReference type="InterPro" id="IPR008921">
    <property type="entry name" value="DNA_pol3_clamp-load_cplx_C"/>
</dbReference>
<comment type="catalytic activity">
    <reaction evidence="8">
        <text>DNA(n) + a 2'-deoxyribonucleoside 5'-triphosphate = DNA(n+1) + diphosphate</text>
        <dbReference type="Rhea" id="RHEA:22508"/>
        <dbReference type="Rhea" id="RHEA-COMP:17339"/>
        <dbReference type="Rhea" id="RHEA-COMP:17340"/>
        <dbReference type="ChEBI" id="CHEBI:33019"/>
        <dbReference type="ChEBI" id="CHEBI:61560"/>
        <dbReference type="ChEBI" id="CHEBI:173112"/>
        <dbReference type="EC" id="2.7.7.7"/>
    </reaction>
</comment>
<dbReference type="GO" id="GO:0003887">
    <property type="term" value="F:DNA-directed DNA polymerase activity"/>
    <property type="evidence" value="ECO:0007669"/>
    <property type="project" value="UniProtKB-KW"/>
</dbReference>
<dbReference type="InterPro" id="IPR010372">
    <property type="entry name" value="DNA_pol3_delta_N"/>
</dbReference>
<feature type="domain" description="DNA polymerase III delta N-terminal" evidence="9">
    <location>
        <begin position="8"/>
        <end position="108"/>
    </location>
</feature>
<name>A0A1H6FSY6_THEAL</name>
<keyword evidence="6" id="KW-0239">DNA-directed DNA polymerase</keyword>
<evidence type="ECO:0000313" key="12">
    <source>
        <dbReference type="Proteomes" id="UP000222056"/>
    </source>
</evidence>
<dbReference type="SUPFAM" id="SSF52540">
    <property type="entry name" value="P-loop containing nucleoside triphosphate hydrolases"/>
    <property type="match status" value="1"/>
</dbReference>
<protein>
    <recommendedName>
        <fullName evidence="2">DNA polymerase III subunit delta</fullName>
        <ecNumber evidence="1">2.7.7.7</ecNumber>
    </recommendedName>
</protein>
<evidence type="ECO:0000256" key="7">
    <source>
        <dbReference type="ARBA" id="ARBA00034754"/>
    </source>
</evidence>
<proteinExistence type="inferred from homology"/>
<gene>
    <name evidence="11" type="ORF">SAMN02745716_1428</name>
</gene>
<reference evidence="12" key="1">
    <citation type="submission" date="2016-10" db="EMBL/GenBank/DDBJ databases">
        <authorList>
            <person name="Varghese N."/>
            <person name="Submissions S."/>
        </authorList>
    </citation>
    <scope>NUCLEOTIDE SEQUENCE [LARGE SCALE GENOMIC DNA]</scope>
    <source>
        <strain evidence="12">ATCC 35263</strain>
    </source>
</reference>
<accession>A0A1H6FSY6</accession>
<keyword evidence="12" id="KW-1185">Reference proteome</keyword>
<evidence type="ECO:0000256" key="5">
    <source>
        <dbReference type="ARBA" id="ARBA00022705"/>
    </source>
</evidence>
<dbReference type="NCBIfam" id="TIGR01128">
    <property type="entry name" value="holA"/>
    <property type="match status" value="1"/>
</dbReference>
<dbReference type="InterPro" id="IPR027417">
    <property type="entry name" value="P-loop_NTPase"/>
</dbReference>